<protein>
    <submittedName>
        <fullName evidence="1">Uncharacterized protein</fullName>
    </submittedName>
</protein>
<dbReference type="AlphaFoldDB" id="A0A6S7G871"/>
<gene>
    <name evidence="1" type="ORF">PACLA_8A008226</name>
</gene>
<accession>A0A6S7G871</accession>
<evidence type="ECO:0000313" key="1">
    <source>
        <dbReference type="EMBL" id="CAB3987935.1"/>
    </source>
</evidence>
<proteinExistence type="predicted"/>
<dbReference type="OrthoDB" id="416454at2759"/>
<evidence type="ECO:0000313" key="2">
    <source>
        <dbReference type="Proteomes" id="UP001152795"/>
    </source>
</evidence>
<organism evidence="1 2">
    <name type="scientific">Paramuricea clavata</name>
    <name type="common">Red gorgonian</name>
    <name type="synonym">Violescent sea-whip</name>
    <dbReference type="NCBI Taxonomy" id="317549"/>
    <lineage>
        <taxon>Eukaryota</taxon>
        <taxon>Metazoa</taxon>
        <taxon>Cnidaria</taxon>
        <taxon>Anthozoa</taxon>
        <taxon>Octocorallia</taxon>
        <taxon>Malacalcyonacea</taxon>
        <taxon>Plexauridae</taxon>
        <taxon>Paramuricea</taxon>
    </lineage>
</organism>
<name>A0A6S7G871_PARCT</name>
<reference evidence="1" key="1">
    <citation type="submission" date="2020-04" db="EMBL/GenBank/DDBJ databases">
        <authorList>
            <person name="Alioto T."/>
            <person name="Alioto T."/>
            <person name="Gomez Garrido J."/>
        </authorList>
    </citation>
    <scope>NUCLEOTIDE SEQUENCE</scope>
    <source>
        <strain evidence="1">A484AB</strain>
    </source>
</reference>
<sequence length="110" mass="13057">MDLLLCNQPEVIRDIRMLDYCDFPSDNFPVEFSITQTFRRARCIRLNVYDFNHGRFQELRAFLQGTPIEMDLTENIDECWMQCKSNFQAAVDQFVPVKMITNKNSPPWID</sequence>
<dbReference type="Proteomes" id="UP001152795">
    <property type="component" value="Unassembled WGS sequence"/>
</dbReference>
<dbReference type="EMBL" id="CACRXK020001253">
    <property type="protein sequence ID" value="CAB3987935.1"/>
    <property type="molecule type" value="Genomic_DNA"/>
</dbReference>
<comment type="caution">
    <text evidence="1">The sequence shown here is derived from an EMBL/GenBank/DDBJ whole genome shotgun (WGS) entry which is preliminary data.</text>
</comment>
<keyword evidence="2" id="KW-1185">Reference proteome</keyword>